<dbReference type="SUPFAM" id="SSF53850">
    <property type="entry name" value="Periplasmic binding protein-like II"/>
    <property type="match status" value="1"/>
</dbReference>
<evidence type="ECO:0000313" key="4">
    <source>
        <dbReference type="EMBL" id="AEI94151.1"/>
    </source>
</evidence>
<comment type="similarity">
    <text evidence="2">Belongs to the bacterial solute-binding protein 1 family.</text>
</comment>
<dbReference type="eggNOG" id="COG1653">
    <property type="taxonomic scope" value="Bacteria"/>
</dbReference>
<organism evidence="4 5">
    <name type="scientific">Roseobacter litoralis (strain ATCC 49566 / DSM 6996 / JCM 21268 / NBRC 15278 / OCh 149)</name>
    <dbReference type="NCBI Taxonomy" id="391595"/>
    <lineage>
        <taxon>Bacteria</taxon>
        <taxon>Pseudomonadati</taxon>
        <taxon>Pseudomonadota</taxon>
        <taxon>Alphaproteobacteria</taxon>
        <taxon>Rhodobacterales</taxon>
        <taxon>Roseobacteraceae</taxon>
        <taxon>Roseobacter</taxon>
    </lineage>
</organism>
<dbReference type="Pfam" id="PF01547">
    <property type="entry name" value="SBP_bac_1"/>
    <property type="match status" value="1"/>
</dbReference>
<keyword evidence="5" id="KW-1185">Reference proteome</keyword>
<name>F7Z9Z8_ROSLO</name>
<dbReference type="PANTHER" id="PTHR43649:SF29">
    <property type="entry name" value="OSMOPROTECTIVE COMPOUNDS-BINDING PROTEIN GGTB"/>
    <property type="match status" value="1"/>
</dbReference>
<comment type="subcellular location">
    <subcellularLocation>
        <location evidence="1">Periplasm</location>
    </subcellularLocation>
</comment>
<dbReference type="KEGG" id="rli:RLO149_c021750"/>
<accession>F7Z9Z8</accession>
<dbReference type="Gene3D" id="3.40.190.10">
    <property type="entry name" value="Periplasmic binding protein-like II"/>
    <property type="match status" value="2"/>
</dbReference>
<dbReference type="HOGENOM" id="CLU_027068_0_0_5"/>
<reference evidence="4 5" key="1">
    <citation type="journal article" date="2011" name="BMC Genomics">
        <title>Comparative genome analysis and genome-guided physiological analysis of Roseobacter litoralis.</title>
        <authorList>
            <person name="Kalhoefer D."/>
            <person name="Thole S."/>
            <person name="Voget S."/>
            <person name="Lehmann R."/>
            <person name="Liesegang H."/>
            <person name="Wollher A."/>
            <person name="Daniel R."/>
            <person name="Simon M."/>
            <person name="Brinkhoff T."/>
        </authorList>
    </citation>
    <scope>NUCLEOTIDE SEQUENCE [LARGE SCALE GENOMIC DNA]</scope>
    <source>
        <strain evidence="5">ATCC 49566 / DSM 6996 / JCM 21268 / NBRC 15278 / OCh 149</strain>
    </source>
</reference>
<dbReference type="PANTHER" id="PTHR43649">
    <property type="entry name" value="ARABINOSE-BINDING PROTEIN-RELATED"/>
    <property type="match status" value="1"/>
</dbReference>
<dbReference type="InterPro" id="IPR006059">
    <property type="entry name" value="SBP"/>
</dbReference>
<dbReference type="STRING" id="391595.RLO149_c021750"/>
<dbReference type="Proteomes" id="UP000001353">
    <property type="component" value="Chromosome"/>
</dbReference>
<evidence type="ECO:0000256" key="3">
    <source>
        <dbReference type="ARBA" id="ARBA00022448"/>
    </source>
</evidence>
<dbReference type="GO" id="GO:0042597">
    <property type="term" value="C:periplasmic space"/>
    <property type="evidence" value="ECO:0007669"/>
    <property type="project" value="UniProtKB-SubCell"/>
</dbReference>
<gene>
    <name evidence="4" type="primary">aglE</name>
    <name evidence="4" type="ordered locus">RLO149_c021750</name>
</gene>
<evidence type="ECO:0000256" key="2">
    <source>
        <dbReference type="ARBA" id="ARBA00008520"/>
    </source>
</evidence>
<evidence type="ECO:0000256" key="1">
    <source>
        <dbReference type="ARBA" id="ARBA00004418"/>
    </source>
</evidence>
<dbReference type="AlphaFoldDB" id="F7Z9Z8"/>
<protein>
    <submittedName>
        <fullName evidence="4">Alpha-glucosides-binding periplasmic protein AglE</fullName>
    </submittedName>
</protein>
<evidence type="ECO:0000313" key="5">
    <source>
        <dbReference type="Proteomes" id="UP000001353"/>
    </source>
</evidence>
<proteinExistence type="inferred from homology"/>
<sequence>MRTCIESPNNMPLAGPFSKRFETILAAPTEQQSRPVKTPAQREDITMARFYAGAAALALFAGAAYAQGQQPFAVGEGDFNWDSYEAFAEKYDLSGQTVEITGAWTGNEKEKVDVVFSYFESATGATVTYSGSDSFEQDIVISTRSGSAPNLAAFPQPGLAADLASQGLLTPLPEGSADWVAENFAAGQSWVDLGTYANDQGVEDIYGLFYRVDVKSLVWYSPIAFDESGYDIPETMEELKDLTDMIVEDGGTPWCIGLGSGAATGWPATDWVEEMMLRTQSPEDYDAWVSNEMKFDDPKVIAAMEEFGYFALNDDYVDGGSEAVANTDFRDSPTGLFSIPPKCYMHRQASFIPAFFPEGTEAGEDVDFFYFPAYESKDLGKPVLGAGALFAITNPSEATNAMIEFLKTPISHELWMAQGGFLTPHKGVNPATYIDDSLRAQGEILLGATTFRFDASDLMPGEIGAGAFWTGMVDYTTGAPAAEVAKGIQDRWDAIQ</sequence>
<dbReference type="InterPro" id="IPR050490">
    <property type="entry name" value="Bact_solute-bd_prot1"/>
</dbReference>
<keyword evidence="3" id="KW-0813">Transport</keyword>
<dbReference type="EMBL" id="CP002623">
    <property type="protein sequence ID" value="AEI94151.1"/>
    <property type="molecule type" value="Genomic_DNA"/>
</dbReference>